<evidence type="ECO:0000256" key="3">
    <source>
        <dbReference type="ARBA" id="ARBA00022989"/>
    </source>
</evidence>
<comment type="caution">
    <text evidence="5">The sequence shown here is derived from an EMBL/GenBank/DDBJ whole genome shotgun (WGS) entry which is preliminary data.</text>
</comment>
<gene>
    <name evidence="5" type="ORF">RYX45_20330</name>
</gene>
<protein>
    <submittedName>
        <fullName evidence="5">Carbohydrate ABC transporter permease</fullName>
    </submittedName>
</protein>
<dbReference type="InterPro" id="IPR035906">
    <property type="entry name" value="MetI-like_sf"/>
</dbReference>
<evidence type="ECO:0000256" key="2">
    <source>
        <dbReference type="ARBA" id="ARBA00022692"/>
    </source>
</evidence>
<evidence type="ECO:0000256" key="4">
    <source>
        <dbReference type="ARBA" id="ARBA00023136"/>
    </source>
</evidence>
<evidence type="ECO:0000313" key="5">
    <source>
        <dbReference type="EMBL" id="MDV2887528.1"/>
    </source>
</evidence>
<keyword evidence="4" id="KW-0472">Membrane</keyword>
<evidence type="ECO:0000256" key="1">
    <source>
        <dbReference type="ARBA" id="ARBA00004141"/>
    </source>
</evidence>
<dbReference type="GO" id="GO:0016020">
    <property type="term" value="C:membrane"/>
    <property type="evidence" value="ECO:0007669"/>
    <property type="project" value="UniProtKB-SubCell"/>
</dbReference>
<dbReference type="EMBL" id="JAWJAY010000135">
    <property type="protein sequence ID" value="MDV2887528.1"/>
    <property type="molecule type" value="Genomic_DNA"/>
</dbReference>
<reference evidence="5" key="1">
    <citation type="submission" date="2023-10" db="EMBL/GenBank/DDBJ databases">
        <title>Screening of Alkalihalophilus pseudofirmusBZ-TG-HK211 and Its Alleviation of Salt Stress on Rapeseed Growth.</title>
        <authorList>
            <person name="Zhao B."/>
            <person name="Guo T."/>
        </authorList>
    </citation>
    <scope>NUCLEOTIDE SEQUENCE</scope>
    <source>
        <strain evidence="5">BZ-TG-HK211</strain>
    </source>
</reference>
<sequence>MTMSFRKKIIFYVLLSVSALILFAPTIMAVVMSLMTSQDILTGSAPSRLILDNFIQTFEHFPLLQFLLN</sequence>
<name>A0AAJ2NSB9_ALKPS</name>
<dbReference type="Proteomes" id="UP001285636">
    <property type="component" value="Unassembled WGS sequence"/>
</dbReference>
<feature type="non-terminal residue" evidence="5">
    <location>
        <position position="69"/>
    </location>
</feature>
<proteinExistence type="predicted"/>
<dbReference type="SUPFAM" id="SSF161098">
    <property type="entry name" value="MetI-like"/>
    <property type="match status" value="1"/>
</dbReference>
<dbReference type="AlphaFoldDB" id="A0AAJ2NSB9"/>
<keyword evidence="3" id="KW-1133">Transmembrane helix</keyword>
<dbReference type="Gene3D" id="1.10.3720.10">
    <property type="entry name" value="MetI-like"/>
    <property type="match status" value="1"/>
</dbReference>
<organism evidence="5 6">
    <name type="scientific">Alkalihalophilus pseudofirmus</name>
    <name type="common">Bacillus pseudofirmus</name>
    <dbReference type="NCBI Taxonomy" id="79885"/>
    <lineage>
        <taxon>Bacteria</taxon>
        <taxon>Bacillati</taxon>
        <taxon>Bacillota</taxon>
        <taxon>Bacilli</taxon>
        <taxon>Bacillales</taxon>
        <taxon>Bacillaceae</taxon>
        <taxon>Alkalihalophilus</taxon>
    </lineage>
</organism>
<accession>A0AAJ2NSB9</accession>
<evidence type="ECO:0000313" key="6">
    <source>
        <dbReference type="Proteomes" id="UP001285636"/>
    </source>
</evidence>
<comment type="subcellular location">
    <subcellularLocation>
        <location evidence="1">Membrane</location>
        <topology evidence="1">Multi-pass membrane protein</topology>
    </subcellularLocation>
</comment>
<keyword evidence="2" id="KW-0812">Transmembrane</keyword>